<evidence type="ECO:0000256" key="7">
    <source>
        <dbReference type="ARBA" id="ARBA00023242"/>
    </source>
</evidence>
<dbReference type="GO" id="GO:0004518">
    <property type="term" value="F:nuclease activity"/>
    <property type="evidence" value="ECO:0007669"/>
    <property type="project" value="UniProtKB-KW"/>
</dbReference>
<evidence type="ECO:0000313" key="10">
    <source>
        <dbReference type="Proteomes" id="UP000008783"/>
    </source>
</evidence>
<dbReference type="GeneID" id="10529927"/>
<dbReference type="GO" id="GO:0005634">
    <property type="term" value="C:nucleus"/>
    <property type="evidence" value="ECO:0007669"/>
    <property type="project" value="UniProtKB-SubCell"/>
</dbReference>
<keyword evidence="5" id="KW-0479">Metal-binding</keyword>
<feature type="domain" description="DDE Tnp4" evidence="8">
    <location>
        <begin position="90"/>
        <end position="220"/>
    </location>
</feature>
<dbReference type="InterPro" id="IPR045249">
    <property type="entry name" value="HARBI1-like"/>
</dbReference>
<gene>
    <name evidence="9" type="ORF">PGTG_08502</name>
</gene>
<dbReference type="InterPro" id="IPR027806">
    <property type="entry name" value="HARBI1_dom"/>
</dbReference>
<dbReference type="Pfam" id="PF13359">
    <property type="entry name" value="DDE_Tnp_4"/>
    <property type="match status" value="1"/>
</dbReference>
<evidence type="ECO:0000256" key="2">
    <source>
        <dbReference type="ARBA" id="ARBA00004123"/>
    </source>
</evidence>
<evidence type="ECO:0000256" key="3">
    <source>
        <dbReference type="ARBA" id="ARBA00006958"/>
    </source>
</evidence>
<keyword evidence="10" id="KW-1185">Reference proteome</keyword>
<dbReference type="VEuPathDB" id="FungiDB:PGTG_08502"/>
<keyword evidence="4" id="KW-0540">Nuclease</keyword>
<comment type="cofactor">
    <cofactor evidence="1">
        <name>a divalent metal cation</name>
        <dbReference type="ChEBI" id="CHEBI:60240"/>
    </cofactor>
</comment>
<dbReference type="AlphaFoldDB" id="E3KDY6"/>
<accession>E3KDY6</accession>
<evidence type="ECO:0000256" key="5">
    <source>
        <dbReference type="ARBA" id="ARBA00022723"/>
    </source>
</evidence>
<reference key="1">
    <citation type="submission" date="2007-01" db="EMBL/GenBank/DDBJ databases">
        <title>The Genome Sequence of Puccinia graminis f. sp. tritici Strain CRL 75-36-700-3.</title>
        <authorList>
            <consortium name="The Broad Institute Genome Sequencing Platform"/>
            <person name="Birren B."/>
            <person name="Lander E."/>
            <person name="Galagan J."/>
            <person name="Nusbaum C."/>
            <person name="Devon K."/>
            <person name="Cuomo C."/>
            <person name="Jaffe D."/>
            <person name="Butler J."/>
            <person name="Alvarez P."/>
            <person name="Gnerre S."/>
            <person name="Grabherr M."/>
            <person name="Mauceli E."/>
            <person name="Brockman W."/>
            <person name="Young S."/>
            <person name="LaButti K."/>
            <person name="Sykes S."/>
            <person name="DeCaprio D."/>
            <person name="Crawford M."/>
            <person name="Koehrsen M."/>
            <person name="Engels R."/>
            <person name="Montgomery P."/>
            <person name="Pearson M."/>
            <person name="Howarth C."/>
            <person name="Larson L."/>
            <person name="White J."/>
            <person name="Zeng Q."/>
            <person name="Kodira C."/>
            <person name="Yandava C."/>
            <person name="Alvarado L."/>
            <person name="O'Leary S."/>
            <person name="Szabo L."/>
            <person name="Dean R."/>
            <person name="Schein J."/>
        </authorList>
    </citation>
    <scope>NUCLEOTIDE SEQUENCE</scope>
    <source>
        <strain>CRL 75-36-700-3</strain>
    </source>
</reference>
<protein>
    <recommendedName>
        <fullName evidence="8">DDE Tnp4 domain-containing protein</fullName>
    </recommendedName>
</protein>
<reference evidence="10" key="2">
    <citation type="journal article" date="2011" name="Proc. Natl. Acad. Sci. U.S.A.">
        <title>Obligate biotrophy features unraveled by the genomic analysis of rust fungi.</title>
        <authorList>
            <person name="Duplessis S."/>
            <person name="Cuomo C.A."/>
            <person name="Lin Y.-C."/>
            <person name="Aerts A."/>
            <person name="Tisserant E."/>
            <person name="Veneault-Fourrey C."/>
            <person name="Joly D.L."/>
            <person name="Hacquard S."/>
            <person name="Amselem J."/>
            <person name="Cantarel B.L."/>
            <person name="Chiu R."/>
            <person name="Coutinho P.M."/>
            <person name="Feau N."/>
            <person name="Field M."/>
            <person name="Frey P."/>
            <person name="Gelhaye E."/>
            <person name="Goldberg J."/>
            <person name="Grabherr M.G."/>
            <person name="Kodira C.D."/>
            <person name="Kohler A."/>
            <person name="Kuees U."/>
            <person name="Lindquist E.A."/>
            <person name="Lucas S.M."/>
            <person name="Mago R."/>
            <person name="Mauceli E."/>
            <person name="Morin E."/>
            <person name="Murat C."/>
            <person name="Pangilinan J.L."/>
            <person name="Park R."/>
            <person name="Pearson M."/>
            <person name="Quesneville H."/>
            <person name="Rouhier N."/>
            <person name="Sakthikumar S."/>
            <person name="Salamov A.A."/>
            <person name="Schmutz J."/>
            <person name="Selles B."/>
            <person name="Shapiro H."/>
            <person name="Tanguay P."/>
            <person name="Tuskan G.A."/>
            <person name="Henrissat B."/>
            <person name="Van de Peer Y."/>
            <person name="Rouze P."/>
            <person name="Ellis J.G."/>
            <person name="Dodds P.N."/>
            <person name="Schein J.E."/>
            <person name="Zhong S."/>
            <person name="Hamelin R.C."/>
            <person name="Grigoriev I.V."/>
            <person name="Szabo L.J."/>
            <person name="Martin F."/>
        </authorList>
    </citation>
    <scope>NUCLEOTIDE SEQUENCE [LARGE SCALE GENOMIC DNA]</scope>
    <source>
        <strain evidence="10">CRL 75-36-700-3 / race SCCL</strain>
    </source>
</reference>
<comment type="subcellular location">
    <subcellularLocation>
        <location evidence="2">Nucleus</location>
    </subcellularLocation>
</comment>
<evidence type="ECO:0000313" key="9">
    <source>
        <dbReference type="EMBL" id="EFP82546.2"/>
    </source>
</evidence>
<dbReference type="OrthoDB" id="2502344at2759"/>
<dbReference type="Proteomes" id="UP000008783">
    <property type="component" value="Unassembled WGS sequence"/>
</dbReference>
<dbReference type="RefSeq" id="XP_003326965.2">
    <property type="nucleotide sequence ID" value="XM_003326917.2"/>
</dbReference>
<dbReference type="PANTHER" id="PTHR22930:SF85">
    <property type="entry name" value="GH03217P-RELATED"/>
    <property type="match status" value="1"/>
</dbReference>
<evidence type="ECO:0000256" key="1">
    <source>
        <dbReference type="ARBA" id="ARBA00001968"/>
    </source>
</evidence>
<proteinExistence type="inferred from homology"/>
<evidence type="ECO:0000259" key="8">
    <source>
        <dbReference type="Pfam" id="PF13359"/>
    </source>
</evidence>
<sequence length="222" mass="25191">MSNNDFQQAARTTKHGFIKVLDTIFDNEVFHCGGHRPQLPIPHQLALTLERLGSNGNGASVYVQWPDKDRRAEISEAMRMEGFSGCVGFVDGTTIPIFQRPGFDGETFFDRKKRYSMNAQIVCDCDRFITSFISGWPGSCGDSKVYQRMQLHQNPSQFFDQGQYLLADSAYDLTRTTIPAYKAPATEVLINTDFNYCLAKARVRNEHTIGILKSRWASLREM</sequence>
<keyword evidence="7" id="KW-0539">Nucleus</keyword>
<dbReference type="HOGENOM" id="CLU_018552_2_4_1"/>
<name>E3KDY6_PUCGT</name>
<dbReference type="KEGG" id="pgr:PGTG_08502"/>
<dbReference type="InParanoid" id="E3KDY6"/>
<evidence type="ECO:0000256" key="6">
    <source>
        <dbReference type="ARBA" id="ARBA00022801"/>
    </source>
</evidence>
<dbReference type="GO" id="GO:0016787">
    <property type="term" value="F:hydrolase activity"/>
    <property type="evidence" value="ECO:0007669"/>
    <property type="project" value="UniProtKB-KW"/>
</dbReference>
<dbReference type="EMBL" id="DS178282">
    <property type="protein sequence ID" value="EFP82546.2"/>
    <property type="molecule type" value="Genomic_DNA"/>
</dbReference>
<comment type="similarity">
    <text evidence="3">Belongs to the HARBI1 family.</text>
</comment>
<organism evidence="9 10">
    <name type="scientific">Puccinia graminis f. sp. tritici (strain CRL 75-36-700-3 / race SCCL)</name>
    <name type="common">Black stem rust fungus</name>
    <dbReference type="NCBI Taxonomy" id="418459"/>
    <lineage>
        <taxon>Eukaryota</taxon>
        <taxon>Fungi</taxon>
        <taxon>Dikarya</taxon>
        <taxon>Basidiomycota</taxon>
        <taxon>Pucciniomycotina</taxon>
        <taxon>Pucciniomycetes</taxon>
        <taxon>Pucciniales</taxon>
        <taxon>Pucciniaceae</taxon>
        <taxon>Puccinia</taxon>
    </lineage>
</organism>
<dbReference type="GO" id="GO:0046872">
    <property type="term" value="F:metal ion binding"/>
    <property type="evidence" value="ECO:0007669"/>
    <property type="project" value="UniProtKB-KW"/>
</dbReference>
<dbReference type="PANTHER" id="PTHR22930">
    <property type="match status" value="1"/>
</dbReference>
<keyword evidence="6" id="KW-0378">Hydrolase</keyword>
<evidence type="ECO:0000256" key="4">
    <source>
        <dbReference type="ARBA" id="ARBA00022722"/>
    </source>
</evidence>